<sequence>MTSRMIALTLLALPFFLGACGGGSSSSSETSGAEGTTSETAETKISCISEKENVNYTDEYCAPDGERGRTTYIYTSEMLDGYSGVTGRLVMTVTGMGGVPQSEGQYFIWIQGKDGGDTHAISALYHDQPETTRLRHTPWINNNSKYKEFNSRVTYDYQVEKVYTFIMSWSRTTVTLEVYESGARVMYQELPLSRPYSHVYEVRVGAHARNIANLGTSFNIREMRLTFFE</sequence>
<dbReference type="AlphaFoldDB" id="A0A3B1CCZ5"/>
<name>A0A3B1CCZ5_9ZZZZ</name>
<reference evidence="1" key="1">
    <citation type="submission" date="2018-06" db="EMBL/GenBank/DDBJ databases">
        <authorList>
            <person name="Zhirakovskaya E."/>
        </authorList>
    </citation>
    <scope>NUCLEOTIDE SEQUENCE</scope>
</reference>
<gene>
    <name evidence="1" type="ORF">MNBD_NITROSPINAE03-522</name>
</gene>
<accession>A0A3B1CCZ5</accession>
<proteinExistence type="predicted"/>
<evidence type="ECO:0000313" key="1">
    <source>
        <dbReference type="EMBL" id="VAX16555.1"/>
    </source>
</evidence>
<dbReference type="EMBL" id="UOGB01000060">
    <property type="protein sequence ID" value="VAX16555.1"/>
    <property type="molecule type" value="Genomic_DNA"/>
</dbReference>
<organism evidence="1">
    <name type="scientific">hydrothermal vent metagenome</name>
    <dbReference type="NCBI Taxonomy" id="652676"/>
    <lineage>
        <taxon>unclassified sequences</taxon>
        <taxon>metagenomes</taxon>
        <taxon>ecological metagenomes</taxon>
    </lineage>
</organism>
<dbReference type="PROSITE" id="PS51257">
    <property type="entry name" value="PROKAR_LIPOPROTEIN"/>
    <property type="match status" value="1"/>
</dbReference>
<protein>
    <submittedName>
        <fullName evidence="1">Uncharacterized protein</fullName>
    </submittedName>
</protein>